<evidence type="ECO:0000259" key="2">
    <source>
        <dbReference type="Pfam" id="PF18289"/>
    </source>
</evidence>
<dbReference type="PANTHER" id="PTHR14362:SF2">
    <property type="entry name" value="COILED-COIL DOMAIN-CONTAINING PROTEIN 81"/>
    <property type="match status" value="1"/>
</dbReference>
<evidence type="ECO:0000313" key="4">
    <source>
        <dbReference type="Proteomes" id="UP000237246"/>
    </source>
</evidence>
<reference evidence="3 4" key="1">
    <citation type="submission" date="2018-01" db="EMBL/GenBank/DDBJ databases">
        <title>Comparison of the Chinese Bamboo Partridge and Red Junglefowl genome sequences highlights the importance of demography in genome evolution.</title>
        <authorList>
            <person name="Tiley G.P."/>
            <person name="Kimball R.T."/>
            <person name="Braun E.L."/>
            <person name="Burleigh J.G."/>
        </authorList>
    </citation>
    <scope>NUCLEOTIDE SEQUENCE [LARGE SCALE GENOMIC DNA]</scope>
    <source>
        <strain evidence="3">RTK389</strain>
        <tissue evidence="3">Blood</tissue>
    </source>
</reference>
<dbReference type="AlphaFoldDB" id="A0A2P4SGW8"/>
<comment type="caution">
    <text evidence="3">The sequence shown here is derived from an EMBL/GenBank/DDBJ whole genome shotgun (WGS) entry which is preliminary data.</text>
</comment>
<dbReference type="Proteomes" id="UP000237246">
    <property type="component" value="Unassembled WGS sequence"/>
</dbReference>
<accession>A0A2P4SGW8</accession>
<evidence type="ECO:0000313" key="3">
    <source>
        <dbReference type="EMBL" id="POI23367.1"/>
    </source>
</evidence>
<dbReference type="Pfam" id="PF18289">
    <property type="entry name" value="HU-CCDC81_euk_2"/>
    <property type="match status" value="1"/>
</dbReference>
<organism evidence="3 4">
    <name type="scientific">Bambusicola thoracicus</name>
    <name type="common">Chinese bamboo-partridge</name>
    <name type="synonym">Perdix thoracica</name>
    <dbReference type="NCBI Taxonomy" id="9083"/>
    <lineage>
        <taxon>Eukaryota</taxon>
        <taxon>Metazoa</taxon>
        <taxon>Chordata</taxon>
        <taxon>Craniata</taxon>
        <taxon>Vertebrata</taxon>
        <taxon>Euteleostomi</taxon>
        <taxon>Archelosauria</taxon>
        <taxon>Archosauria</taxon>
        <taxon>Dinosauria</taxon>
        <taxon>Saurischia</taxon>
        <taxon>Theropoda</taxon>
        <taxon>Coelurosauria</taxon>
        <taxon>Aves</taxon>
        <taxon>Neognathae</taxon>
        <taxon>Galloanserae</taxon>
        <taxon>Galliformes</taxon>
        <taxon>Phasianidae</taxon>
        <taxon>Perdicinae</taxon>
        <taxon>Bambusicola</taxon>
    </lineage>
</organism>
<dbReference type="OrthoDB" id="9117973at2759"/>
<name>A0A2P4SGW8_BAMTH</name>
<feature type="compositionally biased region" description="Low complexity" evidence="1">
    <location>
        <begin position="260"/>
        <end position="272"/>
    </location>
</feature>
<proteinExistence type="predicted"/>
<dbReference type="GO" id="GO:0005815">
    <property type="term" value="C:microtubule organizing center"/>
    <property type="evidence" value="ECO:0007669"/>
    <property type="project" value="TreeGrafter"/>
</dbReference>
<feature type="region of interest" description="Disordered" evidence="1">
    <location>
        <begin position="239"/>
        <end position="277"/>
    </location>
</feature>
<feature type="domain" description="CCDC81 HU" evidence="2">
    <location>
        <begin position="67"/>
        <end position="137"/>
    </location>
</feature>
<protein>
    <recommendedName>
        <fullName evidence="2">CCDC81 HU domain-containing protein</fullName>
    </recommendedName>
</protein>
<dbReference type="InterPro" id="IPR026295">
    <property type="entry name" value="CCD81"/>
</dbReference>
<sequence>MALSCLTFQAVDIGIGSFAVVSARADAGEDGVLVVDKPIFQLNQDVQQFYKIKESKTKIPSEMFEHPLNFREIAETIAFRVPIVEQCIHETLLFFAEAVRGKKEVDFFFERLGVLSLRGQEVIMNFSDDCVLQLDATGNMLPALLGDSKMMNMIAFRGKNKFTRRSEDGCIVLPRIAVESSKTSPEMTCLKPRRESQPWCEGARRVKVYDPVMLAQRGAESILEQERRRHARARFLSQAEEEHVQKLKQQKPPIQPQPPSASATRPSRTAARLVHAQTEKKRRQVLIASKRKEFEAEIQSEYQQFTWRLSLERSQNPFHRLLEGDPRPSYVVRREYDKQLRERLKGKDRAERLSSWFLQEGEKMRLLDRGGKAQGLPTQLQQP</sequence>
<dbReference type="PANTHER" id="PTHR14362">
    <property type="entry name" value="COILED-COIL DOMAIN-CONTAINING PROTEIN 81"/>
    <property type="match status" value="1"/>
</dbReference>
<dbReference type="InterPro" id="IPR040673">
    <property type="entry name" value="CCDC81_HU_dom_2"/>
</dbReference>
<keyword evidence="4" id="KW-1185">Reference proteome</keyword>
<dbReference type="EMBL" id="PPHD01049611">
    <property type="protein sequence ID" value="POI23367.1"/>
    <property type="molecule type" value="Genomic_DNA"/>
</dbReference>
<gene>
    <name evidence="3" type="ORF">CIB84_012885</name>
</gene>
<evidence type="ECO:0000256" key="1">
    <source>
        <dbReference type="SAM" id="MobiDB-lite"/>
    </source>
</evidence>